<accession>A0ACC1B6B0</accession>
<dbReference type="Proteomes" id="UP001164250">
    <property type="component" value="Chromosome 6"/>
</dbReference>
<dbReference type="EMBL" id="CM047902">
    <property type="protein sequence ID" value="KAJ0094452.1"/>
    <property type="molecule type" value="Genomic_DNA"/>
</dbReference>
<organism evidence="1 2">
    <name type="scientific">Pistacia atlantica</name>
    <dbReference type="NCBI Taxonomy" id="434234"/>
    <lineage>
        <taxon>Eukaryota</taxon>
        <taxon>Viridiplantae</taxon>
        <taxon>Streptophyta</taxon>
        <taxon>Embryophyta</taxon>
        <taxon>Tracheophyta</taxon>
        <taxon>Spermatophyta</taxon>
        <taxon>Magnoliopsida</taxon>
        <taxon>eudicotyledons</taxon>
        <taxon>Gunneridae</taxon>
        <taxon>Pentapetalae</taxon>
        <taxon>rosids</taxon>
        <taxon>malvids</taxon>
        <taxon>Sapindales</taxon>
        <taxon>Anacardiaceae</taxon>
        <taxon>Pistacia</taxon>
    </lineage>
</organism>
<proteinExistence type="predicted"/>
<comment type="caution">
    <text evidence="1">The sequence shown here is derived from an EMBL/GenBank/DDBJ whole genome shotgun (WGS) entry which is preliminary data.</text>
</comment>
<evidence type="ECO:0000313" key="1">
    <source>
        <dbReference type="EMBL" id="KAJ0094452.1"/>
    </source>
</evidence>
<gene>
    <name evidence="1" type="ORF">Patl1_15831</name>
</gene>
<evidence type="ECO:0000313" key="2">
    <source>
        <dbReference type="Proteomes" id="UP001164250"/>
    </source>
</evidence>
<keyword evidence="2" id="KW-1185">Reference proteome</keyword>
<sequence length="270" mass="31012">MGNCLRKNALDPNNQPLDVAKPLAGVPPPRKTCTTQQNKRPSHILQEIRIKHQRCDYHHREWRHSKSHRENDNIYINQSLPSNPRDIPAKMDGVYRARRLKCFCHKLLEAATRKFSKKNIIGEGGFGEVYIGYINSWTMTPAKRKDGVAIAVKKLRRKGTQGQDEWEVRGPISPQGYLAPKDTSLLNTLQQPYLSNKQELCRVVDERLGKNIRMEEAQEFAQIILRCLSLEPKTRPTMTQVVADLEQIELHMGGNQDFLRLSTCKKKPPL</sequence>
<protein>
    <submittedName>
        <fullName evidence="1">Uncharacterized protein</fullName>
    </submittedName>
</protein>
<name>A0ACC1B6B0_9ROSI</name>
<reference evidence="2" key="1">
    <citation type="journal article" date="2023" name="G3 (Bethesda)">
        <title>Genome assembly and association tests identify interacting loci associated with vigor, precocity, and sex in interspecific pistachio rootstocks.</title>
        <authorList>
            <person name="Palmer W."/>
            <person name="Jacygrad E."/>
            <person name="Sagayaradj S."/>
            <person name="Cavanaugh K."/>
            <person name="Han R."/>
            <person name="Bertier L."/>
            <person name="Beede B."/>
            <person name="Kafkas S."/>
            <person name="Golino D."/>
            <person name="Preece J."/>
            <person name="Michelmore R."/>
        </authorList>
    </citation>
    <scope>NUCLEOTIDE SEQUENCE [LARGE SCALE GENOMIC DNA]</scope>
</reference>